<evidence type="ECO:0000256" key="1">
    <source>
        <dbReference type="SAM" id="MobiDB-lite"/>
    </source>
</evidence>
<sequence>MACKSPSVDTKSEEETDDLLNQPSEPSQLENSKKNDRKSKTSNRKNWCFNVGSINVEVSKLMKNNEFDDKLFRTAIQQLKFNLNIRCPVMVFGKIRENRSNRVAYLRCTAEKMKHDAEWKLDINEYLTSNGKMFDINCSSFKKISPCPVNPGETKFSQLRYEAREEAKEELRSKSARKVYYNHMKKTDLEQYREGHTQTVRSINTFHRVHSDDTLSDIKPLQSIDANDLLQLWVLKNKEDADSPIIRGTENNNSDLRDDHFRD</sequence>
<accession>A0AAV7HST3</accession>
<dbReference type="AlphaFoldDB" id="A0AAV7HST3"/>
<feature type="region of interest" description="Disordered" evidence="1">
    <location>
        <begin position="243"/>
        <end position="263"/>
    </location>
</feature>
<name>A0AAV7HST3_COTGL</name>
<proteinExistence type="predicted"/>
<feature type="compositionally biased region" description="Polar residues" evidence="1">
    <location>
        <begin position="19"/>
        <end position="30"/>
    </location>
</feature>
<dbReference type="Proteomes" id="UP000826195">
    <property type="component" value="Unassembled WGS sequence"/>
</dbReference>
<protein>
    <recommendedName>
        <fullName evidence="4">Plus3 domain-containing protein</fullName>
    </recommendedName>
</protein>
<comment type="caution">
    <text evidence="2">The sequence shown here is derived from an EMBL/GenBank/DDBJ whole genome shotgun (WGS) entry which is preliminary data.</text>
</comment>
<gene>
    <name evidence="2" type="ORF">KQX54_010049</name>
</gene>
<keyword evidence="3" id="KW-1185">Reference proteome</keyword>
<evidence type="ECO:0008006" key="4">
    <source>
        <dbReference type="Google" id="ProtNLM"/>
    </source>
</evidence>
<reference evidence="2 3" key="1">
    <citation type="journal article" date="2021" name="J. Hered.">
        <title>A chromosome-level genome assembly of the parasitoid wasp, Cotesia glomerata (Hymenoptera: Braconidae).</title>
        <authorList>
            <person name="Pinto B.J."/>
            <person name="Weis J.J."/>
            <person name="Gamble T."/>
            <person name="Ode P.J."/>
            <person name="Paul R."/>
            <person name="Zaspel J.M."/>
        </authorList>
    </citation>
    <scope>NUCLEOTIDE SEQUENCE [LARGE SCALE GENOMIC DNA]</scope>
    <source>
        <strain evidence="2">CgM1</strain>
    </source>
</reference>
<dbReference type="EMBL" id="JAHXZJ010002982">
    <property type="protein sequence ID" value="KAH0534910.1"/>
    <property type="molecule type" value="Genomic_DNA"/>
</dbReference>
<organism evidence="2 3">
    <name type="scientific">Cotesia glomerata</name>
    <name type="common">Lepidopteran parasitic wasp</name>
    <name type="synonym">Apanteles glomeratus</name>
    <dbReference type="NCBI Taxonomy" id="32391"/>
    <lineage>
        <taxon>Eukaryota</taxon>
        <taxon>Metazoa</taxon>
        <taxon>Ecdysozoa</taxon>
        <taxon>Arthropoda</taxon>
        <taxon>Hexapoda</taxon>
        <taxon>Insecta</taxon>
        <taxon>Pterygota</taxon>
        <taxon>Neoptera</taxon>
        <taxon>Endopterygota</taxon>
        <taxon>Hymenoptera</taxon>
        <taxon>Apocrita</taxon>
        <taxon>Ichneumonoidea</taxon>
        <taxon>Braconidae</taxon>
        <taxon>Microgastrinae</taxon>
        <taxon>Cotesia</taxon>
    </lineage>
</organism>
<evidence type="ECO:0000313" key="3">
    <source>
        <dbReference type="Proteomes" id="UP000826195"/>
    </source>
</evidence>
<feature type="region of interest" description="Disordered" evidence="1">
    <location>
        <begin position="1"/>
        <end position="42"/>
    </location>
</feature>
<evidence type="ECO:0000313" key="2">
    <source>
        <dbReference type="EMBL" id="KAH0534910.1"/>
    </source>
</evidence>